<dbReference type="RefSeq" id="WP_092866376.1">
    <property type="nucleotide sequence ID" value="NZ_FPCH01000001.1"/>
</dbReference>
<feature type="region of interest" description="Disordered" evidence="2">
    <location>
        <begin position="48"/>
        <end position="81"/>
    </location>
</feature>
<dbReference type="EMBL" id="FPCH01000001">
    <property type="protein sequence ID" value="SFV28675.1"/>
    <property type="molecule type" value="Genomic_DNA"/>
</dbReference>
<evidence type="ECO:0000313" key="4">
    <source>
        <dbReference type="EMBL" id="SFV28675.1"/>
    </source>
</evidence>
<organism evidence="4 5">
    <name type="scientific">Hyphomicrobium facile</name>
    <dbReference type="NCBI Taxonomy" id="51670"/>
    <lineage>
        <taxon>Bacteria</taxon>
        <taxon>Pseudomonadati</taxon>
        <taxon>Pseudomonadota</taxon>
        <taxon>Alphaproteobacteria</taxon>
        <taxon>Hyphomicrobiales</taxon>
        <taxon>Hyphomicrobiaceae</taxon>
        <taxon>Hyphomicrobium</taxon>
    </lineage>
</organism>
<gene>
    <name evidence="4" type="ORF">SAMN04488557_1065</name>
</gene>
<evidence type="ECO:0000313" key="5">
    <source>
        <dbReference type="Proteomes" id="UP000199423"/>
    </source>
</evidence>
<feature type="signal peptide" evidence="3">
    <location>
        <begin position="1"/>
        <end position="27"/>
    </location>
</feature>
<dbReference type="OrthoDB" id="7930231at2"/>
<feature type="coiled-coil region" evidence="1">
    <location>
        <begin position="149"/>
        <end position="228"/>
    </location>
</feature>
<dbReference type="Proteomes" id="UP000199423">
    <property type="component" value="Unassembled WGS sequence"/>
</dbReference>
<keyword evidence="5" id="KW-1185">Reference proteome</keyword>
<protein>
    <recommendedName>
        <fullName evidence="6">YfdX protein</fullName>
    </recommendedName>
</protein>
<feature type="chain" id="PRO_5011448389" description="YfdX protein" evidence="3">
    <location>
        <begin position="28"/>
        <end position="446"/>
    </location>
</feature>
<keyword evidence="1" id="KW-0175">Coiled coil</keyword>
<accession>A0A1I7N219</accession>
<proteinExistence type="predicted"/>
<evidence type="ECO:0008006" key="6">
    <source>
        <dbReference type="Google" id="ProtNLM"/>
    </source>
</evidence>
<sequence length="446" mass="49066">MSAKQGPARARYLAIILMLGLSSGVSAQTAKRDAIADWLKTVEGKTAAEAPDNALDPTKKSTKPEIPAPPAAIADPRDGDPQYEQAKALMTAIDAILRDAATTRVGAGKLPSRDEFIIPPFWKETREDRNAKVRDLLDAALAIVTNAPVVEVQKRVEVLRHNIRELEDANVKLKEKQLVAPKDATLPGILNDTVASIEDQITENKKRIEANRAEIKSQKAEIATALKNSGIDLAQDQVDLLLDSVLSGDLVRLVAVFNAAKMIDGQLAKLIGTTGDNMEAARRYFAMHAALFAMLVQAQDATITKIDTQYLPKLDAIIADIAAARTRTAELMKAENRPDQQRALESNRASQQVADEAAKAYKRYLQQQREQIAGARLKATHDLKIADNTYETVEASVQLRNLIRESSTSFEAIQKLEAPSFEQIFKSDELRREFEDLTRKLDVPAS</sequence>
<evidence type="ECO:0000256" key="3">
    <source>
        <dbReference type="SAM" id="SignalP"/>
    </source>
</evidence>
<dbReference type="AlphaFoldDB" id="A0A1I7N219"/>
<dbReference type="STRING" id="51670.SAMN04488557_1065"/>
<evidence type="ECO:0000256" key="1">
    <source>
        <dbReference type="SAM" id="Coils"/>
    </source>
</evidence>
<name>A0A1I7N219_9HYPH</name>
<evidence type="ECO:0000256" key="2">
    <source>
        <dbReference type="SAM" id="MobiDB-lite"/>
    </source>
</evidence>
<keyword evidence="3" id="KW-0732">Signal</keyword>
<reference evidence="5" key="1">
    <citation type="submission" date="2016-10" db="EMBL/GenBank/DDBJ databases">
        <authorList>
            <person name="Varghese N."/>
            <person name="Submissions S."/>
        </authorList>
    </citation>
    <scope>NUCLEOTIDE SEQUENCE [LARGE SCALE GENOMIC DNA]</scope>
    <source>
        <strain evidence="5">DSM 1565</strain>
    </source>
</reference>